<reference evidence="2" key="1">
    <citation type="submission" date="2011-09" db="EMBL/GenBank/DDBJ databases">
        <title>The permanent draft genome of Mucilaginibacter paludis DSM 18603.</title>
        <authorList>
            <consortium name="US DOE Joint Genome Institute (JGI-PGF)"/>
            <person name="Lucas S."/>
            <person name="Han J."/>
            <person name="Lapidus A."/>
            <person name="Bruce D."/>
            <person name="Goodwin L."/>
            <person name="Pitluck S."/>
            <person name="Peters L."/>
            <person name="Kyrpides N."/>
            <person name="Mavromatis K."/>
            <person name="Ivanova N."/>
            <person name="Mikhailova N."/>
            <person name="Held B."/>
            <person name="Detter J.C."/>
            <person name="Tapia R."/>
            <person name="Han C."/>
            <person name="Land M."/>
            <person name="Hauser L."/>
            <person name="Markowitz V."/>
            <person name="Cheng J.-F."/>
            <person name="Hugenholtz P."/>
            <person name="Woyke T."/>
            <person name="Wu D."/>
            <person name="Tindall B."/>
            <person name="Brambilla E."/>
            <person name="Klenk H.-P."/>
            <person name="Eisen J.A."/>
        </authorList>
    </citation>
    <scope>NUCLEOTIDE SEQUENCE [LARGE SCALE GENOMIC DNA]</scope>
    <source>
        <strain evidence="2">DSM 18603</strain>
    </source>
</reference>
<sequence length="529" mass="59630">MKNFKKIKPLLIIGSLLLIVIACSTLTHTDGQDAYLNFPEKLTPVTPYDVDTSLERKLLHEQKFAEAQRLFEVLSWQMFISLNWPVNDKGEPKADITDAGKRIWEGWKESYEVFRVNGDKPHVWGSKADLPDELKGMKVKEGEEVLYRTSKFAEFKDERWKRGGKGRKPFIQPDDVDQAFTSPIWDQSGNVVRYEIRLNKPTVKYITDSVLYNFDGQIAFYKHGSKVAFPSGTVDQPGSIELKFAWKILVPGKDIFERYFAKKVIIPDPKNPDGREVTVGLVGMHIGTKTVSSPQWIWATFEQVDNVATDALQKIDGHYLKPSFYDPDCATCPVNLYPSSTPKKNQIQRIFPIPLATQNLNKQVQALLKQKKSFWQYYELIGTQWPTDPTSPAYPLNASVYKLPDAVANKSGGKPTPVFLTNMVMETYFQGGTNIDSTSNYNKYIANEPAYFQIEGSPHNDPANTNKMIFGTEGCVNCHSSASIAIGDTLIGGIKTAKFGPPRIGDFEWLLQRKAHFKTSASTISTSKK</sequence>
<dbReference type="RefSeq" id="WP_008504857.1">
    <property type="nucleotide sequence ID" value="NZ_CM001403.1"/>
</dbReference>
<dbReference type="STRING" id="714943.Mucpa_1017"/>
<organism evidence="2 3">
    <name type="scientific">Mucilaginibacter paludis DSM 18603</name>
    <dbReference type="NCBI Taxonomy" id="714943"/>
    <lineage>
        <taxon>Bacteria</taxon>
        <taxon>Pseudomonadati</taxon>
        <taxon>Bacteroidota</taxon>
        <taxon>Sphingobacteriia</taxon>
        <taxon>Sphingobacteriales</taxon>
        <taxon>Sphingobacteriaceae</taxon>
        <taxon>Mucilaginibacter</taxon>
    </lineage>
</organism>
<dbReference type="EMBL" id="CM001403">
    <property type="protein sequence ID" value="EHQ25191.1"/>
    <property type="molecule type" value="Genomic_DNA"/>
</dbReference>
<dbReference type="AlphaFoldDB" id="H1YE13"/>
<keyword evidence="1" id="KW-0732">Signal</keyword>
<dbReference type="Proteomes" id="UP000002774">
    <property type="component" value="Chromosome"/>
</dbReference>
<gene>
    <name evidence="2" type="ORF">Mucpa_1017</name>
</gene>
<keyword evidence="3" id="KW-1185">Reference proteome</keyword>
<dbReference type="eggNOG" id="COG3258">
    <property type="taxonomic scope" value="Bacteria"/>
</dbReference>
<proteinExistence type="predicted"/>
<evidence type="ECO:0000313" key="3">
    <source>
        <dbReference type="Proteomes" id="UP000002774"/>
    </source>
</evidence>
<dbReference type="OrthoDB" id="280897at2"/>
<dbReference type="PROSITE" id="PS51257">
    <property type="entry name" value="PROKAR_LIPOPROTEIN"/>
    <property type="match status" value="1"/>
</dbReference>
<evidence type="ECO:0000313" key="2">
    <source>
        <dbReference type="EMBL" id="EHQ25191.1"/>
    </source>
</evidence>
<accession>H1YE13</accession>
<name>H1YE13_9SPHI</name>
<evidence type="ECO:0000256" key="1">
    <source>
        <dbReference type="SAM" id="SignalP"/>
    </source>
</evidence>
<dbReference type="HOGENOM" id="CLU_029768_0_0_10"/>
<evidence type="ECO:0008006" key="4">
    <source>
        <dbReference type="Google" id="ProtNLM"/>
    </source>
</evidence>
<feature type="chain" id="PRO_5003558492" description="Cytochrome c domain-containing protein" evidence="1">
    <location>
        <begin position="30"/>
        <end position="529"/>
    </location>
</feature>
<feature type="signal peptide" evidence="1">
    <location>
        <begin position="1"/>
        <end position="29"/>
    </location>
</feature>
<protein>
    <recommendedName>
        <fullName evidence="4">Cytochrome c domain-containing protein</fullName>
    </recommendedName>
</protein>